<dbReference type="PANTHER" id="PTHR10806">
    <property type="entry name" value="SIGNAL PEPTIDASE COMPLEX CATALYTIC SUBUNIT SEC11"/>
    <property type="match status" value="1"/>
</dbReference>
<dbReference type="InterPro" id="IPR019533">
    <property type="entry name" value="Peptidase_S26"/>
</dbReference>
<dbReference type="GO" id="GO:0009003">
    <property type="term" value="F:signal peptidase activity"/>
    <property type="evidence" value="ECO:0007669"/>
    <property type="project" value="UniProtKB-EC"/>
</dbReference>
<dbReference type="InterPro" id="IPR001733">
    <property type="entry name" value="Peptidase_S26B"/>
</dbReference>
<gene>
    <name evidence="7" type="primary">sipW</name>
    <name evidence="7" type="ORF">ACFOZ1_04375</name>
</gene>
<evidence type="ECO:0000256" key="3">
    <source>
        <dbReference type="ARBA" id="ARBA00022989"/>
    </source>
</evidence>
<evidence type="ECO:0000313" key="8">
    <source>
        <dbReference type="Proteomes" id="UP001595880"/>
    </source>
</evidence>
<comment type="subcellular location">
    <subcellularLocation>
        <location evidence="1">Membrane</location>
    </subcellularLocation>
</comment>
<proteinExistence type="predicted"/>
<feature type="transmembrane region" description="Helical" evidence="6">
    <location>
        <begin position="155"/>
        <end position="177"/>
    </location>
</feature>
<dbReference type="NCBIfam" id="NF046067">
    <property type="entry name" value="SigPepSipWBacil"/>
    <property type="match status" value="1"/>
</dbReference>
<organism evidence="7 8">
    <name type="scientific">Gracilibacillus marinus</name>
    <dbReference type="NCBI Taxonomy" id="630535"/>
    <lineage>
        <taxon>Bacteria</taxon>
        <taxon>Bacillati</taxon>
        <taxon>Bacillota</taxon>
        <taxon>Bacilli</taxon>
        <taxon>Bacillales</taxon>
        <taxon>Bacillaceae</taxon>
        <taxon>Gracilibacillus</taxon>
    </lineage>
</organism>
<protein>
    <recommendedName>
        <fullName evidence="5">Signal peptidase I</fullName>
        <ecNumber evidence="5">3.4.21.89</ecNumber>
    </recommendedName>
</protein>
<feature type="transmembrane region" description="Helical" evidence="6">
    <location>
        <begin position="12"/>
        <end position="34"/>
    </location>
</feature>
<comment type="caution">
    <text evidence="7">The sequence shown here is derived from an EMBL/GenBank/DDBJ whole genome shotgun (WGS) entry which is preliminary data.</text>
</comment>
<evidence type="ECO:0000256" key="4">
    <source>
        <dbReference type="ARBA" id="ARBA00023136"/>
    </source>
</evidence>
<keyword evidence="2 6" id="KW-0812">Transmembrane</keyword>
<name>A0ABV8VVG8_9BACI</name>
<dbReference type="Proteomes" id="UP001595880">
    <property type="component" value="Unassembled WGS sequence"/>
</dbReference>
<dbReference type="RefSeq" id="WP_390198051.1">
    <property type="nucleotide sequence ID" value="NZ_JBHSDV010000001.1"/>
</dbReference>
<dbReference type="PANTHER" id="PTHR10806:SF6">
    <property type="entry name" value="SIGNAL PEPTIDASE COMPLEX CATALYTIC SUBUNIT SEC11"/>
    <property type="match status" value="1"/>
</dbReference>
<dbReference type="InterPro" id="IPR036286">
    <property type="entry name" value="LexA/Signal_pep-like_sf"/>
</dbReference>
<keyword evidence="8" id="KW-1185">Reference proteome</keyword>
<keyword evidence="4 6" id="KW-0472">Membrane</keyword>
<keyword evidence="3 6" id="KW-1133">Transmembrane helix</keyword>
<dbReference type="SUPFAM" id="SSF51306">
    <property type="entry name" value="LexA/Signal peptidase"/>
    <property type="match status" value="1"/>
</dbReference>
<keyword evidence="7" id="KW-0378">Hydrolase</keyword>
<evidence type="ECO:0000256" key="2">
    <source>
        <dbReference type="ARBA" id="ARBA00022692"/>
    </source>
</evidence>
<evidence type="ECO:0000313" key="7">
    <source>
        <dbReference type="EMBL" id="MFC4387040.1"/>
    </source>
</evidence>
<dbReference type="EC" id="3.4.21.89" evidence="5"/>
<evidence type="ECO:0000256" key="6">
    <source>
        <dbReference type="SAM" id="Phobius"/>
    </source>
</evidence>
<dbReference type="EMBL" id="JBHSDV010000001">
    <property type="protein sequence ID" value="MFC4387040.1"/>
    <property type="molecule type" value="Genomic_DNA"/>
</dbReference>
<dbReference type="CDD" id="cd06530">
    <property type="entry name" value="S26_SPase_I"/>
    <property type="match status" value="1"/>
</dbReference>
<accession>A0ABV8VVG8</accession>
<sequence length="195" mass="22125">MKRKKNKPIRQLLSNIVTTLLFGLFITLAIFIIVTRIQGGTPQLFGNELKVVLSGSMEPTFQTGSIIAVKPYTDQELKKDDIITFVDESERVITHRIIEVVENNAHTMYQTKGDNNNGADRDLVRQENVVGIYSHFTIPYVGYLVHYMQSPLGSALLLIIPGVFLLGYGVYTMWSIILEMDRRTKELTKEVTEES</sequence>
<reference evidence="8" key="1">
    <citation type="journal article" date="2019" name="Int. J. Syst. Evol. Microbiol.">
        <title>The Global Catalogue of Microorganisms (GCM) 10K type strain sequencing project: providing services to taxonomists for standard genome sequencing and annotation.</title>
        <authorList>
            <consortium name="The Broad Institute Genomics Platform"/>
            <consortium name="The Broad Institute Genome Sequencing Center for Infectious Disease"/>
            <person name="Wu L."/>
            <person name="Ma J."/>
        </authorList>
    </citation>
    <scope>NUCLEOTIDE SEQUENCE [LARGE SCALE GENOMIC DNA]</scope>
    <source>
        <strain evidence="8">KACC 14058</strain>
    </source>
</reference>
<dbReference type="PRINTS" id="PR00728">
    <property type="entry name" value="SIGNALPTASE"/>
</dbReference>
<dbReference type="NCBIfam" id="TIGR02228">
    <property type="entry name" value="sigpep_I_arch"/>
    <property type="match status" value="1"/>
</dbReference>
<evidence type="ECO:0000256" key="1">
    <source>
        <dbReference type="ARBA" id="ARBA00004370"/>
    </source>
</evidence>
<evidence type="ECO:0000256" key="5">
    <source>
        <dbReference type="NCBIfam" id="TIGR02228"/>
    </source>
</evidence>